<dbReference type="GO" id="GO:0005576">
    <property type="term" value="C:extracellular region"/>
    <property type="evidence" value="ECO:0007669"/>
    <property type="project" value="TreeGrafter"/>
</dbReference>
<dbReference type="PANTHER" id="PTHR30085:SF6">
    <property type="entry name" value="ABC TRANSPORTER GLUTAMINE-BINDING PROTEIN GLNH"/>
    <property type="match status" value="1"/>
</dbReference>
<organism evidence="7 8">
    <name type="scientific">Saccharothrix variisporea</name>
    <dbReference type="NCBI Taxonomy" id="543527"/>
    <lineage>
        <taxon>Bacteria</taxon>
        <taxon>Bacillati</taxon>
        <taxon>Actinomycetota</taxon>
        <taxon>Actinomycetes</taxon>
        <taxon>Pseudonocardiales</taxon>
        <taxon>Pseudonocardiaceae</taxon>
        <taxon>Saccharothrix</taxon>
    </lineage>
</organism>
<dbReference type="Proteomes" id="UP000272729">
    <property type="component" value="Unassembled WGS sequence"/>
</dbReference>
<dbReference type="PROSITE" id="PS01039">
    <property type="entry name" value="SBP_BACTERIAL_3"/>
    <property type="match status" value="1"/>
</dbReference>
<dbReference type="Gene3D" id="3.40.190.10">
    <property type="entry name" value="Periplasmic binding protein-like II"/>
    <property type="match status" value="2"/>
</dbReference>
<evidence type="ECO:0000256" key="5">
    <source>
        <dbReference type="SAM" id="SignalP"/>
    </source>
</evidence>
<protein>
    <submittedName>
        <fullName evidence="7">Polar amino acid transport system substrate-binding protein</fullName>
    </submittedName>
</protein>
<comment type="similarity">
    <text evidence="1 4">Belongs to the bacterial solute-binding protein 3 family.</text>
</comment>
<dbReference type="InterPro" id="IPR018313">
    <property type="entry name" value="SBP_3_CS"/>
</dbReference>
<feature type="signal peptide" evidence="5">
    <location>
        <begin position="1"/>
        <end position="25"/>
    </location>
</feature>
<dbReference type="GO" id="GO:0006865">
    <property type="term" value="P:amino acid transport"/>
    <property type="evidence" value="ECO:0007669"/>
    <property type="project" value="TreeGrafter"/>
</dbReference>
<gene>
    <name evidence="7" type="ORF">DFJ66_8008</name>
</gene>
<dbReference type="PANTHER" id="PTHR30085">
    <property type="entry name" value="AMINO ACID ABC TRANSPORTER PERMEASE"/>
    <property type="match status" value="1"/>
</dbReference>
<evidence type="ECO:0000313" key="8">
    <source>
        <dbReference type="Proteomes" id="UP000272729"/>
    </source>
</evidence>
<dbReference type="Pfam" id="PF00497">
    <property type="entry name" value="SBP_bac_3"/>
    <property type="match status" value="1"/>
</dbReference>
<dbReference type="OrthoDB" id="3665626at2"/>
<accession>A0A495XJE1</accession>
<dbReference type="AlphaFoldDB" id="A0A495XJE1"/>
<dbReference type="SMART" id="SM00062">
    <property type="entry name" value="PBPb"/>
    <property type="match status" value="1"/>
</dbReference>
<dbReference type="EMBL" id="RBXR01000001">
    <property type="protein sequence ID" value="RKT74641.1"/>
    <property type="molecule type" value="Genomic_DNA"/>
</dbReference>
<evidence type="ECO:0000256" key="4">
    <source>
        <dbReference type="RuleBase" id="RU003744"/>
    </source>
</evidence>
<dbReference type="PROSITE" id="PS51257">
    <property type="entry name" value="PROKAR_LIPOPROTEIN"/>
    <property type="match status" value="1"/>
</dbReference>
<sequence>MRARVGSVAAALTLLLAGCSAPAPAPREDRAAPLVLPNGYSDPGAEAAFVPECNTLAGREQYNPRRTLNPAGLTRDAAGTPTGAKLAEIRKKGLVVGVSQTTPLLSRRNQATGRMEGYEIDIVNRVAAELFGGPLDPDDSRLRLVTMPTGSRLLALDTVKNREARQRDPELAEVPEVDMVIADVTLTCSRVFTHDVMYSSPYLTTNAGILTRTGAERRASLADLRGRKVCAASATTSIADLTAARSDTGILPVSVPDSSECLMLLQRGLVDAIYTDYPILQGLRLQDPGTTLVDLRGQGGGEAGIAMSEDHQDLIRFVNGVLAEMRADGTLVASRNRWFVDEVRAAGLGDPGTPLDLPPVGYVD</sequence>
<evidence type="ECO:0000256" key="1">
    <source>
        <dbReference type="ARBA" id="ARBA00010333"/>
    </source>
</evidence>
<reference evidence="7 8" key="1">
    <citation type="submission" date="2018-10" db="EMBL/GenBank/DDBJ databases">
        <title>Sequencing the genomes of 1000 actinobacteria strains.</title>
        <authorList>
            <person name="Klenk H.-P."/>
        </authorList>
    </citation>
    <scope>NUCLEOTIDE SEQUENCE [LARGE SCALE GENOMIC DNA]</scope>
    <source>
        <strain evidence="7 8">DSM 43911</strain>
    </source>
</reference>
<dbReference type="InterPro" id="IPR001638">
    <property type="entry name" value="Solute-binding_3/MltF_N"/>
</dbReference>
<proteinExistence type="inferred from homology"/>
<dbReference type="GO" id="GO:0030288">
    <property type="term" value="C:outer membrane-bounded periplasmic space"/>
    <property type="evidence" value="ECO:0007669"/>
    <property type="project" value="TreeGrafter"/>
</dbReference>
<keyword evidence="2" id="KW-0813">Transport</keyword>
<evidence type="ECO:0000313" key="7">
    <source>
        <dbReference type="EMBL" id="RKT74641.1"/>
    </source>
</evidence>
<feature type="chain" id="PRO_5019841827" evidence="5">
    <location>
        <begin position="26"/>
        <end position="364"/>
    </location>
</feature>
<keyword evidence="3 5" id="KW-0732">Signal</keyword>
<evidence type="ECO:0000259" key="6">
    <source>
        <dbReference type="SMART" id="SM00062"/>
    </source>
</evidence>
<keyword evidence="8" id="KW-1185">Reference proteome</keyword>
<name>A0A495XJE1_9PSEU</name>
<evidence type="ECO:0000256" key="3">
    <source>
        <dbReference type="ARBA" id="ARBA00022729"/>
    </source>
</evidence>
<dbReference type="InterPro" id="IPR051455">
    <property type="entry name" value="Bact_solute-bind_prot3"/>
</dbReference>
<feature type="domain" description="Solute-binding protein family 3/N-terminal" evidence="6">
    <location>
        <begin position="93"/>
        <end position="342"/>
    </location>
</feature>
<dbReference type="RefSeq" id="WP_121229575.1">
    <property type="nucleotide sequence ID" value="NZ_JBIUBA010000006.1"/>
</dbReference>
<evidence type="ECO:0000256" key="2">
    <source>
        <dbReference type="ARBA" id="ARBA00022448"/>
    </source>
</evidence>
<dbReference type="SUPFAM" id="SSF53850">
    <property type="entry name" value="Periplasmic binding protein-like II"/>
    <property type="match status" value="1"/>
</dbReference>
<comment type="caution">
    <text evidence="7">The sequence shown here is derived from an EMBL/GenBank/DDBJ whole genome shotgun (WGS) entry which is preliminary data.</text>
</comment>